<organism evidence="1">
    <name type="scientific">Streptomyces sp. SID7499</name>
    <dbReference type="NCBI Taxonomy" id="2706086"/>
    <lineage>
        <taxon>Bacteria</taxon>
        <taxon>Bacillati</taxon>
        <taxon>Actinomycetota</taxon>
        <taxon>Actinomycetes</taxon>
        <taxon>Kitasatosporales</taxon>
        <taxon>Streptomycetaceae</taxon>
        <taxon>Streptomyces</taxon>
    </lineage>
</organism>
<protein>
    <submittedName>
        <fullName evidence="1">Transcriptional regulator</fullName>
    </submittedName>
</protein>
<gene>
    <name evidence="1" type="ORF">G3M58_42025</name>
</gene>
<dbReference type="AlphaFoldDB" id="A0A6G3X667"/>
<evidence type="ECO:0000313" key="1">
    <source>
        <dbReference type="EMBL" id="NEE13020.1"/>
    </source>
</evidence>
<proteinExistence type="predicted"/>
<comment type="caution">
    <text evidence="1">The sequence shown here is derived from an EMBL/GenBank/DDBJ whole genome shotgun (WGS) entry which is preliminary data.</text>
</comment>
<reference evidence="1" key="1">
    <citation type="submission" date="2020-01" db="EMBL/GenBank/DDBJ databases">
        <title>Insect and environment-associated Actinomycetes.</title>
        <authorList>
            <person name="Currrie C."/>
            <person name="Chevrette M."/>
            <person name="Carlson C."/>
            <person name="Stubbendieck R."/>
            <person name="Wendt-Pienkowski E."/>
        </authorList>
    </citation>
    <scope>NUCLEOTIDE SEQUENCE</scope>
    <source>
        <strain evidence="1">SID7499</strain>
    </source>
</reference>
<dbReference type="EMBL" id="JAAGMN010004413">
    <property type="protein sequence ID" value="NEE13020.1"/>
    <property type="molecule type" value="Genomic_DNA"/>
</dbReference>
<sequence>MPSEERRRVSDLDTLKAIGHPLRLKL</sequence>
<name>A0A6G3X667_9ACTN</name>
<feature type="non-terminal residue" evidence="1">
    <location>
        <position position="26"/>
    </location>
</feature>
<accession>A0A6G3X667</accession>